<feature type="binding site" evidence="9">
    <location>
        <position position="100"/>
    </location>
    <ligand>
        <name>Zn(2+)</name>
        <dbReference type="ChEBI" id="CHEBI:29105"/>
    </ligand>
</feature>
<dbReference type="Pfam" id="PF00702">
    <property type="entry name" value="Hydrolase"/>
    <property type="match status" value="1"/>
</dbReference>
<proteinExistence type="inferred from homology"/>
<evidence type="ECO:0000256" key="1">
    <source>
        <dbReference type="ARBA" id="ARBA00004496"/>
    </source>
</evidence>
<keyword evidence="9" id="KW-0862">Zinc</keyword>
<feature type="binding site" evidence="9">
    <location>
        <position position="90"/>
    </location>
    <ligand>
        <name>Zn(2+)</name>
        <dbReference type="ChEBI" id="CHEBI:29105"/>
    </ligand>
</feature>
<reference evidence="10 11" key="1">
    <citation type="journal article" date="2016" name="Nat. Commun.">
        <title>Thousands of microbial genomes shed light on interconnected biogeochemical processes in an aquifer system.</title>
        <authorList>
            <person name="Anantharaman K."/>
            <person name="Brown C.T."/>
            <person name="Hug L.A."/>
            <person name="Sharon I."/>
            <person name="Castelle C.J."/>
            <person name="Probst A.J."/>
            <person name="Thomas B.C."/>
            <person name="Singh A."/>
            <person name="Wilkins M.J."/>
            <person name="Karaoz U."/>
            <person name="Brodie E.L."/>
            <person name="Williams K.H."/>
            <person name="Hubbard S.S."/>
            <person name="Banfield J.F."/>
        </authorList>
    </citation>
    <scope>NUCLEOTIDE SEQUENCE [LARGE SCALE GENOMIC DNA]</scope>
</reference>
<dbReference type="EC" id="3.1.3.-" evidence="7"/>
<feature type="active site" description="Nucleophile" evidence="8">
    <location>
        <position position="7"/>
    </location>
</feature>
<keyword evidence="9" id="KW-0460">Magnesium</keyword>
<dbReference type="GO" id="GO:0005737">
    <property type="term" value="C:cytoplasm"/>
    <property type="evidence" value="ECO:0007669"/>
    <property type="project" value="UniProtKB-SubCell"/>
</dbReference>
<protein>
    <recommendedName>
        <fullName evidence="6 7">D,D-heptose 1,7-bisphosphate phosphatase</fullName>
        <ecNumber evidence="7">3.1.3.-</ecNumber>
    </recommendedName>
</protein>
<dbReference type="AlphaFoldDB" id="A0A1G2L859"/>
<dbReference type="InterPro" id="IPR036412">
    <property type="entry name" value="HAD-like_sf"/>
</dbReference>
<evidence type="ECO:0000256" key="3">
    <source>
        <dbReference type="ARBA" id="ARBA00022723"/>
    </source>
</evidence>
<dbReference type="EMBL" id="MHQR01000012">
    <property type="protein sequence ID" value="OHA07833.1"/>
    <property type="molecule type" value="Genomic_DNA"/>
</dbReference>
<sequence length="173" mass="19322">MKAVFIDKDGVVYTGVMRPGFSAPTAPRTLEESILCEGVAEALDLLKNHGYLRILVTNQPDIAYGTMTQENWRLIREEIDKLSFDDVYVCFHGRKEKCRCMKPEPGMFEDAVRKWDIDVSSSFIVGDTENDAEAGKTIGCTTILLDRTYNSGISSDVRAKSLLEAAKWIVGHP</sequence>
<comment type="similarity">
    <text evidence="7">Belongs to the gmhB family.</text>
</comment>
<organism evidence="10 11">
    <name type="scientific">Candidatus Sungbacteria bacterium RIFCSPLOWO2_01_FULL_54_21</name>
    <dbReference type="NCBI Taxonomy" id="1802279"/>
    <lineage>
        <taxon>Bacteria</taxon>
        <taxon>Candidatus Sungiibacteriota</taxon>
    </lineage>
</organism>
<feature type="binding site" evidence="9">
    <location>
        <position position="92"/>
    </location>
    <ligand>
        <name>Zn(2+)</name>
        <dbReference type="ChEBI" id="CHEBI:29105"/>
    </ligand>
</feature>
<evidence type="ECO:0000256" key="5">
    <source>
        <dbReference type="ARBA" id="ARBA00023277"/>
    </source>
</evidence>
<dbReference type="GO" id="GO:0005975">
    <property type="term" value="P:carbohydrate metabolic process"/>
    <property type="evidence" value="ECO:0007669"/>
    <property type="project" value="InterPro"/>
</dbReference>
<dbReference type="InterPro" id="IPR006549">
    <property type="entry name" value="HAD-SF_hydro_IIIA"/>
</dbReference>
<keyword evidence="4 7" id="KW-0378">Hydrolase</keyword>
<evidence type="ECO:0000256" key="6">
    <source>
        <dbReference type="ARBA" id="ARBA00031828"/>
    </source>
</evidence>
<evidence type="ECO:0000313" key="10">
    <source>
        <dbReference type="EMBL" id="OHA07833.1"/>
    </source>
</evidence>
<dbReference type="Proteomes" id="UP000176510">
    <property type="component" value="Unassembled WGS sequence"/>
</dbReference>
<dbReference type="STRING" id="1802279.A3B34_02225"/>
<evidence type="ECO:0000256" key="2">
    <source>
        <dbReference type="ARBA" id="ARBA00022490"/>
    </source>
</evidence>
<gene>
    <name evidence="10" type="ORF">A3B34_02225</name>
</gene>
<feature type="binding site" evidence="9">
    <location>
        <position position="98"/>
    </location>
    <ligand>
        <name>Zn(2+)</name>
        <dbReference type="ChEBI" id="CHEBI:29105"/>
    </ligand>
</feature>
<evidence type="ECO:0000256" key="4">
    <source>
        <dbReference type="ARBA" id="ARBA00022801"/>
    </source>
</evidence>
<dbReference type="InterPro" id="IPR023214">
    <property type="entry name" value="HAD_sf"/>
</dbReference>
<keyword evidence="5 7" id="KW-0119">Carbohydrate metabolism</keyword>
<dbReference type="GO" id="GO:0046872">
    <property type="term" value="F:metal ion binding"/>
    <property type="evidence" value="ECO:0007669"/>
    <property type="project" value="UniProtKB-KW"/>
</dbReference>
<feature type="binding site" evidence="9">
    <location>
        <position position="7"/>
    </location>
    <ligand>
        <name>Mg(2+)</name>
        <dbReference type="ChEBI" id="CHEBI:18420"/>
    </ligand>
</feature>
<comment type="cofactor">
    <cofactor evidence="9">
        <name>Mg(2+)</name>
        <dbReference type="ChEBI" id="CHEBI:18420"/>
    </cofactor>
</comment>
<dbReference type="InterPro" id="IPR006543">
    <property type="entry name" value="Histidinol-phos"/>
</dbReference>
<evidence type="ECO:0000256" key="7">
    <source>
        <dbReference type="PIRNR" id="PIRNR004682"/>
    </source>
</evidence>
<dbReference type="SUPFAM" id="SSF56784">
    <property type="entry name" value="HAD-like"/>
    <property type="match status" value="1"/>
</dbReference>
<evidence type="ECO:0000256" key="8">
    <source>
        <dbReference type="PIRSR" id="PIRSR004682-1"/>
    </source>
</evidence>
<dbReference type="PANTHER" id="PTHR42891">
    <property type="entry name" value="D-GLYCERO-BETA-D-MANNO-HEPTOSE-1,7-BISPHOSPHATE 7-PHOSPHATASE"/>
    <property type="match status" value="1"/>
</dbReference>
<dbReference type="InterPro" id="IPR004446">
    <property type="entry name" value="Heptose_bisP_phosphatase"/>
</dbReference>
<accession>A0A1G2L859</accession>
<keyword evidence="2 7" id="KW-0963">Cytoplasm</keyword>
<comment type="subcellular location">
    <subcellularLocation>
        <location evidence="1 7">Cytoplasm</location>
    </subcellularLocation>
</comment>
<comment type="cofactor">
    <cofactor evidence="9">
        <name>Zn(2+)</name>
        <dbReference type="ChEBI" id="CHEBI:29105"/>
    </cofactor>
</comment>
<feature type="active site" description="Proton donor" evidence="8">
    <location>
        <position position="9"/>
    </location>
</feature>
<dbReference type="GO" id="GO:0016791">
    <property type="term" value="F:phosphatase activity"/>
    <property type="evidence" value="ECO:0007669"/>
    <property type="project" value="InterPro"/>
</dbReference>
<name>A0A1G2L859_9BACT</name>
<feature type="binding site" evidence="9">
    <location>
        <position position="9"/>
    </location>
    <ligand>
        <name>Mg(2+)</name>
        <dbReference type="ChEBI" id="CHEBI:18420"/>
    </ligand>
</feature>
<dbReference type="PANTHER" id="PTHR42891:SF1">
    <property type="entry name" value="D-GLYCERO-BETA-D-MANNO-HEPTOSE-1,7-BISPHOSPHATE 7-PHOSPHATASE"/>
    <property type="match status" value="1"/>
</dbReference>
<keyword evidence="3 9" id="KW-0479">Metal-binding</keyword>
<comment type="caution">
    <text evidence="10">The sequence shown here is derived from an EMBL/GenBank/DDBJ whole genome shotgun (WGS) entry which is preliminary data.</text>
</comment>
<dbReference type="NCBIfam" id="TIGR01656">
    <property type="entry name" value="Histidinol-ppas"/>
    <property type="match status" value="1"/>
</dbReference>
<evidence type="ECO:0000313" key="11">
    <source>
        <dbReference type="Proteomes" id="UP000176510"/>
    </source>
</evidence>
<dbReference type="Gene3D" id="3.40.50.1000">
    <property type="entry name" value="HAD superfamily/HAD-like"/>
    <property type="match status" value="1"/>
</dbReference>
<feature type="binding site" evidence="9">
    <location>
        <position position="127"/>
    </location>
    <ligand>
        <name>Mg(2+)</name>
        <dbReference type="ChEBI" id="CHEBI:18420"/>
    </ligand>
</feature>
<evidence type="ECO:0000256" key="9">
    <source>
        <dbReference type="PIRSR" id="PIRSR004682-4"/>
    </source>
</evidence>
<dbReference type="PIRSF" id="PIRSF004682">
    <property type="entry name" value="GmhB"/>
    <property type="match status" value="1"/>
</dbReference>
<dbReference type="NCBIfam" id="TIGR01662">
    <property type="entry name" value="HAD-SF-IIIA"/>
    <property type="match status" value="1"/>
</dbReference>